<feature type="compositionally biased region" description="Polar residues" evidence="1">
    <location>
        <begin position="64"/>
        <end position="77"/>
    </location>
</feature>
<dbReference type="Proteomes" id="UP001187192">
    <property type="component" value="Unassembled WGS sequence"/>
</dbReference>
<sequence>MASENMSSANPTNTVGAQTEGDGAGKGKGAQGRSESQHSQTERTRTSVFDRLAHPEGSDEEVDSTWTQSGSKELSTTDLRDRLNARRNISHGVPQPRNPQNGRVLSAGNEKAGRASLPRGARIIQPNQSRTSGAYHEQAIQQAKSQSNRSIREVQLEQQLERMQRRMDDYEANRKVPEGIKDMMDETEPPFTEDILIEEFPADFKMIPIKQYDGKENPAGHMHGYCTWMRIWGATQSQMCLAF</sequence>
<feature type="compositionally biased region" description="Polar residues" evidence="1">
    <location>
        <begin position="139"/>
        <end position="149"/>
    </location>
</feature>
<feature type="region of interest" description="Disordered" evidence="1">
    <location>
        <begin position="1"/>
        <end position="152"/>
    </location>
</feature>
<proteinExistence type="predicted"/>
<protein>
    <submittedName>
        <fullName evidence="2">Uncharacterized protein</fullName>
    </submittedName>
</protein>
<dbReference type="EMBL" id="BTGU01000250">
    <property type="protein sequence ID" value="GMN65644.1"/>
    <property type="molecule type" value="Genomic_DNA"/>
</dbReference>
<evidence type="ECO:0000313" key="3">
    <source>
        <dbReference type="Proteomes" id="UP001187192"/>
    </source>
</evidence>
<accession>A0AA88J8Z4</accession>
<comment type="caution">
    <text evidence="2">The sequence shown here is derived from an EMBL/GenBank/DDBJ whole genome shotgun (WGS) entry which is preliminary data.</text>
</comment>
<evidence type="ECO:0000256" key="1">
    <source>
        <dbReference type="SAM" id="MobiDB-lite"/>
    </source>
</evidence>
<name>A0AA88J8Z4_FICCA</name>
<keyword evidence="3" id="KW-1185">Reference proteome</keyword>
<reference evidence="2" key="1">
    <citation type="submission" date="2023-07" db="EMBL/GenBank/DDBJ databases">
        <title>draft genome sequence of fig (Ficus carica).</title>
        <authorList>
            <person name="Takahashi T."/>
            <person name="Nishimura K."/>
        </authorList>
    </citation>
    <scope>NUCLEOTIDE SEQUENCE</scope>
</reference>
<gene>
    <name evidence="2" type="ORF">TIFTF001_034706</name>
</gene>
<feature type="compositionally biased region" description="Polar residues" evidence="1">
    <location>
        <begin position="1"/>
        <end position="17"/>
    </location>
</feature>
<evidence type="ECO:0000313" key="2">
    <source>
        <dbReference type="EMBL" id="GMN65644.1"/>
    </source>
</evidence>
<dbReference type="AlphaFoldDB" id="A0AA88J8Z4"/>
<organism evidence="2 3">
    <name type="scientific">Ficus carica</name>
    <name type="common">Common fig</name>
    <dbReference type="NCBI Taxonomy" id="3494"/>
    <lineage>
        <taxon>Eukaryota</taxon>
        <taxon>Viridiplantae</taxon>
        <taxon>Streptophyta</taxon>
        <taxon>Embryophyta</taxon>
        <taxon>Tracheophyta</taxon>
        <taxon>Spermatophyta</taxon>
        <taxon>Magnoliopsida</taxon>
        <taxon>eudicotyledons</taxon>
        <taxon>Gunneridae</taxon>
        <taxon>Pentapetalae</taxon>
        <taxon>rosids</taxon>
        <taxon>fabids</taxon>
        <taxon>Rosales</taxon>
        <taxon>Moraceae</taxon>
        <taxon>Ficeae</taxon>
        <taxon>Ficus</taxon>
    </lineage>
</organism>